<accession>A0A4Y2KKW1</accession>
<name>A0A4Y2KKW1_ARAVE</name>
<proteinExistence type="predicted"/>
<comment type="caution">
    <text evidence="1">The sequence shown here is derived from an EMBL/GenBank/DDBJ whole genome shotgun (WGS) entry which is preliminary data.</text>
</comment>
<gene>
    <name evidence="1" type="ORF">AVEN_113477_1</name>
</gene>
<evidence type="ECO:0000313" key="2">
    <source>
        <dbReference type="Proteomes" id="UP000499080"/>
    </source>
</evidence>
<protein>
    <submittedName>
        <fullName evidence="1">Uncharacterized protein</fullName>
    </submittedName>
</protein>
<keyword evidence="2" id="KW-1185">Reference proteome</keyword>
<dbReference type="AlphaFoldDB" id="A0A4Y2KKW1"/>
<sequence length="112" mass="12830">MKICVSGFPVFGTIITQLKSIEAIVRQKVQEALSPLTRIQEQGTEVRPQPRRSPYFSTVPKKRSIAAEPEPRATDLWRTSGNKPLFHRDAPLFHCDVPFSIVTYHFFIIVTY</sequence>
<organism evidence="1 2">
    <name type="scientific">Araneus ventricosus</name>
    <name type="common">Orbweaver spider</name>
    <name type="synonym">Epeira ventricosa</name>
    <dbReference type="NCBI Taxonomy" id="182803"/>
    <lineage>
        <taxon>Eukaryota</taxon>
        <taxon>Metazoa</taxon>
        <taxon>Ecdysozoa</taxon>
        <taxon>Arthropoda</taxon>
        <taxon>Chelicerata</taxon>
        <taxon>Arachnida</taxon>
        <taxon>Araneae</taxon>
        <taxon>Araneomorphae</taxon>
        <taxon>Entelegynae</taxon>
        <taxon>Araneoidea</taxon>
        <taxon>Araneidae</taxon>
        <taxon>Araneus</taxon>
    </lineage>
</organism>
<reference evidence="1 2" key="1">
    <citation type="journal article" date="2019" name="Sci. Rep.">
        <title>Orb-weaving spider Araneus ventricosus genome elucidates the spidroin gene catalogue.</title>
        <authorList>
            <person name="Kono N."/>
            <person name="Nakamura H."/>
            <person name="Ohtoshi R."/>
            <person name="Moran D.A.P."/>
            <person name="Shinohara A."/>
            <person name="Yoshida Y."/>
            <person name="Fujiwara M."/>
            <person name="Mori M."/>
            <person name="Tomita M."/>
            <person name="Arakawa K."/>
        </authorList>
    </citation>
    <scope>NUCLEOTIDE SEQUENCE [LARGE SCALE GENOMIC DNA]</scope>
</reference>
<dbReference type="EMBL" id="BGPR01004754">
    <property type="protein sequence ID" value="GBN02995.1"/>
    <property type="molecule type" value="Genomic_DNA"/>
</dbReference>
<dbReference type="Proteomes" id="UP000499080">
    <property type="component" value="Unassembled WGS sequence"/>
</dbReference>
<evidence type="ECO:0000313" key="1">
    <source>
        <dbReference type="EMBL" id="GBN02995.1"/>
    </source>
</evidence>